<dbReference type="PANTHER" id="PTHR42756:SF1">
    <property type="entry name" value="TRANSCRIPTIONAL REPRESSOR OF EMRAB OPERON"/>
    <property type="match status" value="1"/>
</dbReference>
<dbReference type="InterPro" id="IPR036388">
    <property type="entry name" value="WH-like_DNA-bd_sf"/>
</dbReference>
<evidence type="ECO:0000256" key="2">
    <source>
        <dbReference type="ARBA" id="ARBA00023125"/>
    </source>
</evidence>
<evidence type="ECO:0000313" key="6">
    <source>
        <dbReference type="Proteomes" id="UP000339690"/>
    </source>
</evidence>
<evidence type="ECO:0000259" key="4">
    <source>
        <dbReference type="PROSITE" id="PS50995"/>
    </source>
</evidence>
<organism evidence="5 6">
    <name type="scientific">Gracilibacillus salitolerans</name>
    <dbReference type="NCBI Taxonomy" id="2663022"/>
    <lineage>
        <taxon>Bacteria</taxon>
        <taxon>Bacillati</taxon>
        <taxon>Bacillota</taxon>
        <taxon>Bacilli</taxon>
        <taxon>Bacillales</taxon>
        <taxon>Bacillaceae</taxon>
        <taxon>Gracilibacillus</taxon>
    </lineage>
</organism>
<evidence type="ECO:0000256" key="3">
    <source>
        <dbReference type="ARBA" id="ARBA00023163"/>
    </source>
</evidence>
<evidence type="ECO:0000256" key="1">
    <source>
        <dbReference type="ARBA" id="ARBA00023015"/>
    </source>
</evidence>
<dbReference type="GO" id="GO:0003700">
    <property type="term" value="F:DNA-binding transcription factor activity"/>
    <property type="evidence" value="ECO:0007669"/>
    <property type="project" value="InterPro"/>
</dbReference>
<dbReference type="Proteomes" id="UP000339690">
    <property type="component" value="Chromosome"/>
</dbReference>
<dbReference type="AlphaFoldDB" id="A0A5Q2TI93"/>
<proteinExistence type="predicted"/>
<dbReference type="PANTHER" id="PTHR42756">
    <property type="entry name" value="TRANSCRIPTIONAL REGULATOR, MARR"/>
    <property type="match status" value="1"/>
</dbReference>
<dbReference type="KEGG" id="grc:GI584_06790"/>
<feature type="domain" description="HTH marR-type" evidence="4">
    <location>
        <begin position="4"/>
        <end position="143"/>
    </location>
</feature>
<dbReference type="PRINTS" id="PR00598">
    <property type="entry name" value="HTHMARR"/>
</dbReference>
<reference evidence="5 6" key="1">
    <citation type="submission" date="2019-11" db="EMBL/GenBank/DDBJ databases">
        <title>Gracilibacillus salitolerans sp. nov., a moderate halophile isolated from a saline soil in northwest China.</title>
        <authorList>
            <person name="Gan L."/>
        </authorList>
    </citation>
    <scope>NUCLEOTIDE SEQUENCE [LARGE SCALE GENOMIC DNA]</scope>
    <source>
        <strain evidence="5 6">SCU50</strain>
    </source>
</reference>
<keyword evidence="2" id="KW-0238">DNA-binding</keyword>
<dbReference type="InterPro" id="IPR000835">
    <property type="entry name" value="HTH_MarR-typ"/>
</dbReference>
<protein>
    <submittedName>
        <fullName evidence="5">MarR family transcriptional regulator</fullName>
    </submittedName>
</protein>
<sequence length="150" mass="17369">MKEQDTLTNELVEQALTVLPILPKKMFGTSPITRKEGLHPSHFHVLHVVEHAGPIQMAEIAKKLDINKSNLTPLIQKLMEKEFIVKTKDEKDRRITYIQMTEKGKQFSNEKKQILYHIVQDRFATLADKDKRALKEAFMTINLIMSSIDE</sequence>
<dbReference type="PROSITE" id="PS50995">
    <property type="entry name" value="HTH_MARR_2"/>
    <property type="match status" value="1"/>
</dbReference>
<dbReference type="EMBL" id="CP045915">
    <property type="protein sequence ID" value="QGH33742.1"/>
    <property type="molecule type" value="Genomic_DNA"/>
</dbReference>
<dbReference type="InterPro" id="IPR036390">
    <property type="entry name" value="WH_DNA-bd_sf"/>
</dbReference>
<accession>A0A5Q2TI93</accession>
<dbReference type="RefSeq" id="WP_153790734.1">
    <property type="nucleotide sequence ID" value="NZ_CP045915.1"/>
</dbReference>
<keyword evidence="1" id="KW-0805">Transcription regulation</keyword>
<keyword evidence="6" id="KW-1185">Reference proteome</keyword>
<dbReference type="Pfam" id="PF01047">
    <property type="entry name" value="MarR"/>
    <property type="match status" value="1"/>
</dbReference>
<dbReference type="Gene3D" id="1.10.10.10">
    <property type="entry name" value="Winged helix-like DNA-binding domain superfamily/Winged helix DNA-binding domain"/>
    <property type="match status" value="1"/>
</dbReference>
<dbReference type="SMART" id="SM00347">
    <property type="entry name" value="HTH_MARR"/>
    <property type="match status" value="1"/>
</dbReference>
<gene>
    <name evidence="5" type="ORF">GI584_06790</name>
</gene>
<dbReference type="SUPFAM" id="SSF46785">
    <property type="entry name" value="Winged helix' DNA-binding domain"/>
    <property type="match status" value="1"/>
</dbReference>
<evidence type="ECO:0000313" key="5">
    <source>
        <dbReference type="EMBL" id="QGH33742.1"/>
    </source>
</evidence>
<dbReference type="GO" id="GO:0003677">
    <property type="term" value="F:DNA binding"/>
    <property type="evidence" value="ECO:0007669"/>
    <property type="project" value="UniProtKB-KW"/>
</dbReference>
<keyword evidence="3" id="KW-0804">Transcription</keyword>
<name>A0A5Q2TI93_9BACI</name>